<feature type="transmembrane region" description="Helical" evidence="6">
    <location>
        <begin position="336"/>
        <end position="358"/>
    </location>
</feature>
<feature type="transmembrane region" description="Helical" evidence="6">
    <location>
        <begin position="61"/>
        <end position="91"/>
    </location>
</feature>
<evidence type="ECO:0000256" key="1">
    <source>
        <dbReference type="ARBA" id="ARBA00004141"/>
    </source>
</evidence>
<keyword evidence="4 6" id="KW-1133">Transmembrane helix</keyword>
<name>A0A5C7A757_9GAMM</name>
<feature type="transmembrane region" description="Helical" evidence="6">
    <location>
        <begin position="185"/>
        <end position="202"/>
    </location>
</feature>
<evidence type="ECO:0000256" key="4">
    <source>
        <dbReference type="ARBA" id="ARBA00022989"/>
    </source>
</evidence>
<evidence type="ECO:0000256" key="6">
    <source>
        <dbReference type="SAM" id="Phobius"/>
    </source>
</evidence>
<feature type="transmembrane region" description="Helical" evidence="6">
    <location>
        <begin position="115"/>
        <end position="133"/>
    </location>
</feature>
<dbReference type="InterPro" id="IPR001248">
    <property type="entry name" value="Pur-cyt_permease"/>
</dbReference>
<comment type="subcellular location">
    <subcellularLocation>
        <location evidence="1">Membrane</location>
        <topology evidence="1">Multi-pass membrane protein</topology>
    </subcellularLocation>
</comment>
<feature type="transmembrane region" description="Helical" evidence="6">
    <location>
        <begin position="370"/>
        <end position="390"/>
    </location>
</feature>
<feature type="transmembrane region" description="Helical" evidence="6">
    <location>
        <begin position="260"/>
        <end position="281"/>
    </location>
</feature>
<dbReference type="OrthoDB" id="9780088at2"/>
<protein>
    <submittedName>
        <fullName evidence="7">Allantoin permease</fullName>
    </submittedName>
</protein>
<dbReference type="Proteomes" id="UP000321903">
    <property type="component" value="Unassembled WGS sequence"/>
</dbReference>
<keyword evidence="8" id="KW-1185">Reference proteome</keyword>
<accession>A0A5C7A757</accession>
<organism evidence="7 8">
    <name type="scientific">Psychrobacter frigidicola</name>
    <dbReference type="NCBI Taxonomy" id="45611"/>
    <lineage>
        <taxon>Bacteria</taxon>
        <taxon>Pseudomonadati</taxon>
        <taxon>Pseudomonadota</taxon>
        <taxon>Gammaproteobacteria</taxon>
        <taxon>Moraxellales</taxon>
        <taxon>Moraxellaceae</taxon>
        <taxon>Psychrobacter</taxon>
    </lineage>
</organism>
<dbReference type="CDD" id="cd10323">
    <property type="entry name" value="SLC-NCS1sbd"/>
    <property type="match status" value="1"/>
</dbReference>
<evidence type="ECO:0000313" key="8">
    <source>
        <dbReference type="Proteomes" id="UP000321903"/>
    </source>
</evidence>
<evidence type="ECO:0000256" key="3">
    <source>
        <dbReference type="ARBA" id="ARBA00022692"/>
    </source>
</evidence>
<evidence type="ECO:0000256" key="2">
    <source>
        <dbReference type="ARBA" id="ARBA00008974"/>
    </source>
</evidence>
<keyword evidence="5 6" id="KW-0472">Membrane</keyword>
<dbReference type="GO" id="GO:0005886">
    <property type="term" value="C:plasma membrane"/>
    <property type="evidence" value="ECO:0007669"/>
    <property type="project" value="TreeGrafter"/>
</dbReference>
<comment type="similarity">
    <text evidence="2">Belongs to the purine-cytosine permease (2.A.39) family.</text>
</comment>
<comment type="caution">
    <text evidence="7">The sequence shown here is derived from an EMBL/GenBank/DDBJ whole genome shotgun (WGS) entry which is preliminary data.</text>
</comment>
<dbReference type="PANTHER" id="PTHR30618:SF0">
    <property type="entry name" value="PURINE-URACIL PERMEASE NCS1"/>
    <property type="match status" value="1"/>
</dbReference>
<gene>
    <name evidence="7" type="ORF">ES754_06170</name>
</gene>
<dbReference type="Pfam" id="PF02133">
    <property type="entry name" value="Transp_cyt_pur"/>
    <property type="match status" value="1"/>
</dbReference>
<dbReference type="GO" id="GO:0015205">
    <property type="term" value="F:nucleobase transmembrane transporter activity"/>
    <property type="evidence" value="ECO:0007669"/>
    <property type="project" value="TreeGrafter"/>
</dbReference>
<keyword evidence="3 6" id="KW-0812">Transmembrane</keyword>
<dbReference type="PANTHER" id="PTHR30618">
    <property type="entry name" value="NCS1 FAMILY PURINE/PYRIMIDINE TRANSPORTER"/>
    <property type="match status" value="1"/>
</dbReference>
<evidence type="ECO:0000256" key="5">
    <source>
        <dbReference type="ARBA" id="ARBA00023136"/>
    </source>
</evidence>
<dbReference type="EMBL" id="VORZ01000001">
    <property type="protein sequence ID" value="TXD98490.1"/>
    <property type="molecule type" value="Genomic_DNA"/>
</dbReference>
<proteinExistence type="inferred from homology"/>
<dbReference type="AlphaFoldDB" id="A0A5C7A757"/>
<feature type="transmembrane region" description="Helical" evidence="6">
    <location>
        <begin position="411"/>
        <end position="429"/>
    </location>
</feature>
<feature type="transmembrane region" description="Helical" evidence="6">
    <location>
        <begin position="301"/>
        <end position="324"/>
    </location>
</feature>
<sequence>MDYKEDYAAKAEINAIDVETIGDESLKPNGPKDRTLGALGYMSLWVGDGVNMGNMTLGASVIVAGMAILNIWQTIAAALIAIVIISTFFALNDRAGYKYGIPYVAHLRASFGKKGALLSSLLRAVPAVIWYGVQSWIGGTALNEVFKILSSGAFDNVFVCFILLIVAQILLSMKGFKSIKIVESVASVVLMGIVIIVFTILVKDHSAAISTSWVNAKGTWGIPFFAYIMVFLGNYAAIFLSAADYSRELKTGYTDGKRGLFYFVPIIVAYGSVIVVGAMLASATGYTNPALGLPVLFDSVYMQLFVSVFIVFGVIATNMVANIVTPAYVIQLFTKLNYKASVAITGLLAIGSFPWLLVQDDNAKGLDTFIHVYSAFLGPLIAILLVDFYMMRKQHIDIKELYKKDGNFEGVNYAALLALGIGTAAAFAFVQLAWLIGLIVAGIAYPIIMKTMFKGSKFKKGTVFEKEV</sequence>
<feature type="transmembrane region" description="Helical" evidence="6">
    <location>
        <begin position="153"/>
        <end position="173"/>
    </location>
</feature>
<feature type="transmembrane region" description="Helical" evidence="6">
    <location>
        <begin position="435"/>
        <end position="453"/>
    </location>
</feature>
<dbReference type="InterPro" id="IPR045225">
    <property type="entry name" value="Uracil/uridine/allantoin_perm"/>
</dbReference>
<evidence type="ECO:0000313" key="7">
    <source>
        <dbReference type="EMBL" id="TXD98490.1"/>
    </source>
</evidence>
<feature type="transmembrane region" description="Helical" evidence="6">
    <location>
        <begin position="222"/>
        <end position="240"/>
    </location>
</feature>
<reference evidence="7 8" key="1">
    <citation type="submission" date="2019-08" db="EMBL/GenBank/DDBJ databases">
        <title>Genome sequence of Psychrobacter frigidicola ACAM304 (type strain).</title>
        <authorList>
            <person name="Bowman J.P."/>
        </authorList>
    </citation>
    <scope>NUCLEOTIDE SEQUENCE [LARGE SCALE GENOMIC DNA]</scope>
    <source>
        <strain evidence="7 8">ACAM 304</strain>
    </source>
</reference>
<dbReference type="RefSeq" id="WP_147223003.1">
    <property type="nucleotide sequence ID" value="NZ_CAJGYY010000001.1"/>
</dbReference>
<dbReference type="Gene3D" id="1.10.4160.10">
    <property type="entry name" value="Hydantoin permease"/>
    <property type="match status" value="1"/>
</dbReference>